<protein>
    <submittedName>
        <fullName evidence="2">Uncharacterized protein</fullName>
    </submittedName>
</protein>
<feature type="region of interest" description="Disordered" evidence="1">
    <location>
        <begin position="310"/>
        <end position="332"/>
    </location>
</feature>
<name>A0A8C5QNF0_9ANUR</name>
<reference evidence="2" key="1">
    <citation type="submission" date="2025-08" db="UniProtKB">
        <authorList>
            <consortium name="Ensembl"/>
        </authorList>
    </citation>
    <scope>IDENTIFICATION</scope>
</reference>
<reference evidence="2" key="2">
    <citation type="submission" date="2025-09" db="UniProtKB">
        <authorList>
            <consortium name="Ensembl"/>
        </authorList>
    </citation>
    <scope>IDENTIFICATION</scope>
</reference>
<evidence type="ECO:0000313" key="2">
    <source>
        <dbReference type="Ensembl" id="ENSLLEP00000040278.1"/>
    </source>
</evidence>
<feature type="compositionally biased region" description="Basic residues" evidence="1">
    <location>
        <begin position="310"/>
        <end position="319"/>
    </location>
</feature>
<dbReference type="Proteomes" id="UP000694569">
    <property type="component" value="Unplaced"/>
</dbReference>
<dbReference type="Ensembl" id="ENSLLET00000041913.1">
    <property type="protein sequence ID" value="ENSLLEP00000040278.1"/>
    <property type="gene ID" value="ENSLLEG00000025647.1"/>
</dbReference>
<proteinExistence type="predicted"/>
<keyword evidence="3" id="KW-1185">Reference proteome</keyword>
<feature type="region of interest" description="Disordered" evidence="1">
    <location>
        <begin position="60"/>
        <end position="242"/>
    </location>
</feature>
<sequence>MDRVPCQCDRGRRYSSPHNFSCSRPQEDLPDVLAICSLWIKSPSGCMQNLLCQKSNAASTRGAEGPAHRSLQSRGAEGPAHRSLQSRGAEGPAHRSLQSRGAEGPAHRSLQSRGAEDPAHRSLQSRGAEGPAHRSLQSRGAEGPAHRSLQSRGAEGPAHRSLQSRGAEGPAHRSLQSRGAEGPAHRSLQSRGAEGPAHRSLQSRGAEGPAHRSLQSRGAEGPAHRSLQSRGAEGPAHRSLQSRGAVTDSYLRGLLLCSSSFLIHPGGSNSQGPITCYLPGLPAWRLQLLSSDPVAQCSLRSSPFLWLSGRHGRRPAQPHGHREKDHHETRPLTHDWEGQSSVLLRSVCLCKSPGLHS</sequence>
<organism evidence="2 3">
    <name type="scientific">Leptobrachium leishanense</name>
    <name type="common">Leishan spiny toad</name>
    <dbReference type="NCBI Taxonomy" id="445787"/>
    <lineage>
        <taxon>Eukaryota</taxon>
        <taxon>Metazoa</taxon>
        <taxon>Chordata</taxon>
        <taxon>Craniata</taxon>
        <taxon>Vertebrata</taxon>
        <taxon>Euteleostomi</taxon>
        <taxon>Amphibia</taxon>
        <taxon>Batrachia</taxon>
        <taxon>Anura</taxon>
        <taxon>Pelobatoidea</taxon>
        <taxon>Megophryidae</taxon>
        <taxon>Leptobrachium</taxon>
    </lineage>
</organism>
<dbReference type="AlphaFoldDB" id="A0A8C5QNF0"/>
<evidence type="ECO:0000256" key="1">
    <source>
        <dbReference type="SAM" id="MobiDB-lite"/>
    </source>
</evidence>
<feature type="compositionally biased region" description="Basic and acidic residues" evidence="1">
    <location>
        <begin position="320"/>
        <end position="332"/>
    </location>
</feature>
<accession>A0A8C5QNF0</accession>
<evidence type="ECO:0000313" key="3">
    <source>
        <dbReference type="Proteomes" id="UP000694569"/>
    </source>
</evidence>
<dbReference type="GeneTree" id="ENSGT01010000228632"/>